<comment type="subunit">
    <text evidence="10">The nucleosome is a histone octamer containing two molecules each of H2A, H2B, H3 and H4 assembled in one H3-H4 heterotetramer and two H2A-H2B heterodimers. The octamer wraps approximately 147 bp of DNA.</text>
</comment>
<dbReference type="InterPro" id="IPR007125">
    <property type="entry name" value="H2A/H2B/H3"/>
</dbReference>
<dbReference type="PROSITE" id="PS00046">
    <property type="entry name" value="HISTONE_H2A"/>
    <property type="match status" value="1"/>
</dbReference>
<evidence type="ECO:0000256" key="10">
    <source>
        <dbReference type="RuleBase" id="RU003767"/>
    </source>
</evidence>
<dbReference type="GO" id="GO:0030527">
    <property type="term" value="F:structural constituent of chromatin"/>
    <property type="evidence" value="ECO:0007669"/>
    <property type="project" value="InterPro"/>
</dbReference>
<comment type="function">
    <text evidence="1">Core component of nucleosome. Nucleosomes wrap and compact DNA into chromatin, limiting DNA accessibility to the cellular machineries which require DNA as a template. Histones thereby play a central role in transcription regulation, DNA repair, DNA replication and chromosomal stability. DNA accessibility is regulated via a complex set of post-translational modifications of histones, also called histone code, and nucleosome remodeling.</text>
</comment>
<dbReference type="PRINTS" id="PR00620">
    <property type="entry name" value="HISTONEH2A"/>
</dbReference>
<evidence type="ECO:0000256" key="7">
    <source>
        <dbReference type="ARBA" id="ARBA00023125"/>
    </source>
</evidence>
<evidence type="ECO:0000256" key="1">
    <source>
        <dbReference type="ARBA" id="ARBA00002001"/>
    </source>
</evidence>
<dbReference type="GO" id="GO:0003677">
    <property type="term" value="F:DNA binding"/>
    <property type="evidence" value="ECO:0007669"/>
    <property type="project" value="UniProtKB-KW"/>
</dbReference>
<dbReference type="InterPro" id="IPR032458">
    <property type="entry name" value="Histone_H2A_CS"/>
</dbReference>
<keyword evidence="7 10" id="KW-0238">DNA-binding</keyword>
<dbReference type="FunFam" id="1.10.20.10:FF:000103">
    <property type="entry name" value="Histone H2A type 1"/>
    <property type="match status" value="1"/>
</dbReference>
<dbReference type="GO" id="GO:0005634">
    <property type="term" value="C:nucleus"/>
    <property type="evidence" value="ECO:0007669"/>
    <property type="project" value="UniProtKB-SubCell"/>
</dbReference>
<name>A0AAF3F620_9BILA</name>
<keyword evidence="5 10" id="KW-0158">Chromosome</keyword>
<dbReference type="AlphaFoldDB" id="A0AAF3F620"/>
<dbReference type="SMART" id="SM00414">
    <property type="entry name" value="H2A"/>
    <property type="match status" value="1"/>
</dbReference>
<keyword evidence="8 10" id="KW-0539">Nucleus</keyword>
<keyword evidence="6" id="KW-1017">Isopeptide bond</keyword>
<evidence type="ECO:0000259" key="11">
    <source>
        <dbReference type="Pfam" id="PF00125"/>
    </source>
</evidence>
<evidence type="ECO:0000256" key="2">
    <source>
        <dbReference type="ARBA" id="ARBA00004123"/>
    </source>
</evidence>
<keyword evidence="12" id="KW-1185">Reference proteome</keyword>
<dbReference type="GO" id="GO:0046982">
    <property type="term" value="F:protein heterodimerization activity"/>
    <property type="evidence" value="ECO:0007669"/>
    <property type="project" value="InterPro"/>
</dbReference>
<evidence type="ECO:0000313" key="13">
    <source>
        <dbReference type="WBParaSite" id="MBELARI_LOCUS2319"/>
    </source>
</evidence>
<dbReference type="PANTHER" id="PTHR23430">
    <property type="entry name" value="HISTONE H2A"/>
    <property type="match status" value="1"/>
</dbReference>
<dbReference type="InterPro" id="IPR002119">
    <property type="entry name" value="Histone_H2A"/>
</dbReference>
<evidence type="ECO:0000256" key="4">
    <source>
        <dbReference type="ARBA" id="ARBA00010691"/>
    </source>
</evidence>
<evidence type="ECO:0000313" key="12">
    <source>
        <dbReference type="Proteomes" id="UP000887575"/>
    </source>
</evidence>
<dbReference type="Pfam" id="PF00125">
    <property type="entry name" value="Histone"/>
    <property type="match status" value="1"/>
</dbReference>
<feature type="domain" description="Core Histone H2A/H2B/H3" evidence="11">
    <location>
        <begin position="4"/>
        <end position="85"/>
    </location>
</feature>
<reference evidence="13" key="1">
    <citation type="submission" date="2024-02" db="UniProtKB">
        <authorList>
            <consortium name="WormBaseParasite"/>
        </authorList>
    </citation>
    <scope>IDENTIFICATION</scope>
</reference>
<evidence type="ECO:0000256" key="6">
    <source>
        <dbReference type="ARBA" id="ARBA00022499"/>
    </source>
</evidence>
<dbReference type="InterPro" id="IPR009072">
    <property type="entry name" value="Histone-fold"/>
</dbReference>
<dbReference type="GO" id="GO:0000786">
    <property type="term" value="C:nucleosome"/>
    <property type="evidence" value="ECO:0007669"/>
    <property type="project" value="UniProtKB-KW"/>
</dbReference>
<evidence type="ECO:0000256" key="9">
    <source>
        <dbReference type="ARBA" id="ARBA00023269"/>
    </source>
</evidence>
<organism evidence="12 13">
    <name type="scientific">Mesorhabditis belari</name>
    <dbReference type="NCBI Taxonomy" id="2138241"/>
    <lineage>
        <taxon>Eukaryota</taxon>
        <taxon>Metazoa</taxon>
        <taxon>Ecdysozoa</taxon>
        <taxon>Nematoda</taxon>
        <taxon>Chromadorea</taxon>
        <taxon>Rhabditida</taxon>
        <taxon>Rhabditina</taxon>
        <taxon>Rhabditomorpha</taxon>
        <taxon>Rhabditoidea</taxon>
        <taxon>Rhabditidae</taxon>
        <taxon>Mesorhabditinae</taxon>
        <taxon>Mesorhabditis</taxon>
    </lineage>
</organism>
<keyword evidence="9 10" id="KW-0544">Nucleosome core</keyword>
<sequence length="119" mass="13279">MGQKAKKKTIRQSRSTRAGLTFPVSRCERYLRKRNPKLRIGAGAAVYLAAVLEYMTAELLELSGNVSRDAEKRRILPRHLQLSIRNDEELSRLLAKTTIPSGWSAATRLSVSLPAVFLG</sequence>
<comment type="subcellular location">
    <subcellularLocation>
        <location evidence="3">Chromosome</location>
    </subcellularLocation>
    <subcellularLocation>
        <location evidence="2 10">Nucleus</location>
    </subcellularLocation>
</comment>
<protein>
    <recommendedName>
        <fullName evidence="10">Histone H2A</fullName>
    </recommendedName>
</protein>
<dbReference type="WBParaSite" id="MBELARI_LOCUS2319">
    <property type="protein sequence ID" value="MBELARI_LOCUS2319"/>
    <property type="gene ID" value="MBELARI_LOCUS2319"/>
</dbReference>
<dbReference type="SUPFAM" id="SSF47113">
    <property type="entry name" value="Histone-fold"/>
    <property type="match status" value="1"/>
</dbReference>
<dbReference type="Proteomes" id="UP000887575">
    <property type="component" value="Unassembled WGS sequence"/>
</dbReference>
<dbReference type="Gene3D" id="1.10.20.10">
    <property type="entry name" value="Histone, subunit A"/>
    <property type="match status" value="1"/>
</dbReference>
<evidence type="ECO:0000256" key="5">
    <source>
        <dbReference type="ARBA" id="ARBA00022454"/>
    </source>
</evidence>
<accession>A0AAF3F620</accession>
<evidence type="ECO:0000256" key="8">
    <source>
        <dbReference type="ARBA" id="ARBA00023242"/>
    </source>
</evidence>
<comment type="similarity">
    <text evidence="4 10">Belongs to the histone H2A family.</text>
</comment>
<evidence type="ECO:0000256" key="3">
    <source>
        <dbReference type="ARBA" id="ARBA00004286"/>
    </source>
</evidence>
<dbReference type="CDD" id="cd00074">
    <property type="entry name" value="HFD_H2A"/>
    <property type="match status" value="1"/>
</dbReference>
<proteinExistence type="inferred from homology"/>